<dbReference type="OrthoDB" id="3509362at2759"/>
<proteinExistence type="predicted"/>
<protein>
    <submittedName>
        <fullName evidence="1">Alcohol dehydrogenase</fullName>
    </submittedName>
</protein>
<dbReference type="InterPro" id="IPR052711">
    <property type="entry name" value="Zinc_ADH-like"/>
</dbReference>
<dbReference type="PANTHER" id="PTHR45033:SF2">
    <property type="entry name" value="ZINC-TYPE ALCOHOL DEHYDROGENASE-LIKE PROTEIN C1773.06C"/>
    <property type="match status" value="1"/>
</dbReference>
<dbReference type="EMBL" id="MNUE01000095">
    <property type="protein sequence ID" value="OJD29067.1"/>
    <property type="molecule type" value="Genomic_DNA"/>
</dbReference>
<dbReference type="AlphaFoldDB" id="A0A1J9R9G5"/>
<sequence length="110" mass="11807">MPDSAAEAQRITGGRGVDFIVENGGAGTIKQNMEAIAFGEIISVIGFLASIPDIMIGSKQMLEDVVRFVGATGVDVPVEKTFEFTKKDVVKAFEYLESVQHIGKVCINVD</sequence>
<accession>A0A1J9R9G5</accession>
<dbReference type="STRING" id="236234.A0A1J9R9G5"/>
<dbReference type="RefSeq" id="XP_020125327.1">
    <property type="nucleotide sequence ID" value="XM_020280013.1"/>
</dbReference>
<evidence type="ECO:0000313" key="1">
    <source>
        <dbReference type="EMBL" id="OJD29067.1"/>
    </source>
</evidence>
<gene>
    <name evidence="1" type="ORF">BKCO1_950008</name>
</gene>
<dbReference type="Pfam" id="PF13602">
    <property type="entry name" value="ADH_zinc_N_2"/>
    <property type="match status" value="1"/>
</dbReference>
<dbReference type="Proteomes" id="UP000183809">
    <property type="component" value="Unassembled WGS sequence"/>
</dbReference>
<dbReference type="PANTHER" id="PTHR45033">
    <property type="match status" value="1"/>
</dbReference>
<dbReference type="Gene3D" id="3.90.180.10">
    <property type="entry name" value="Medium-chain alcohol dehydrogenases, catalytic domain"/>
    <property type="match status" value="1"/>
</dbReference>
<evidence type="ECO:0000313" key="2">
    <source>
        <dbReference type="Proteomes" id="UP000183809"/>
    </source>
</evidence>
<dbReference type="SUPFAM" id="SSF51735">
    <property type="entry name" value="NAD(P)-binding Rossmann-fold domains"/>
    <property type="match status" value="1"/>
</dbReference>
<organism evidence="1 2">
    <name type="scientific">Diplodia corticola</name>
    <dbReference type="NCBI Taxonomy" id="236234"/>
    <lineage>
        <taxon>Eukaryota</taxon>
        <taxon>Fungi</taxon>
        <taxon>Dikarya</taxon>
        <taxon>Ascomycota</taxon>
        <taxon>Pezizomycotina</taxon>
        <taxon>Dothideomycetes</taxon>
        <taxon>Dothideomycetes incertae sedis</taxon>
        <taxon>Botryosphaeriales</taxon>
        <taxon>Botryosphaeriaceae</taxon>
        <taxon>Diplodia</taxon>
    </lineage>
</organism>
<reference evidence="1 2" key="1">
    <citation type="submission" date="2016-10" db="EMBL/GenBank/DDBJ databases">
        <title>Proteomics and genomics reveal pathogen-plant mechanisms compatible with a hemibiotrophic lifestyle of Diplodia corticola.</title>
        <authorList>
            <person name="Fernandes I."/>
            <person name="De Jonge R."/>
            <person name="Van De Peer Y."/>
            <person name="Devreese B."/>
            <person name="Alves A."/>
            <person name="Esteves A.C."/>
        </authorList>
    </citation>
    <scope>NUCLEOTIDE SEQUENCE [LARGE SCALE GENOMIC DNA]</scope>
    <source>
        <strain evidence="1 2">CBS 112549</strain>
    </source>
</reference>
<dbReference type="GeneID" id="31020277"/>
<dbReference type="InterPro" id="IPR036291">
    <property type="entry name" value="NAD(P)-bd_dom_sf"/>
</dbReference>
<name>A0A1J9R9G5_9PEZI</name>
<comment type="caution">
    <text evidence="1">The sequence shown here is derived from an EMBL/GenBank/DDBJ whole genome shotgun (WGS) entry which is preliminary data.</text>
</comment>
<keyword evidence="2" id="KW-1185">Reference proteome</keyword>